<dbReference type="AlphaFoldDB" id="T1FG09"/>
<gene>
    <name evidence="3" type="primary">20207758</name>
    <name evidence="2" type="ORF">HELRODRAFT_180529</name>
</gene>
<dbReference type="RefSeq" id="XP_009028080.1">
    <property type="nucleotide sequence ID" value="XM_009029832.1"/>
</dbReference>
<dbReference type="EnsemblMetazoa" id="HelroT180529">
    <property type="protein sequence ID" value="HelroP180529"/>
    <property type="gene ID" value="HelroG180529"/>
</dbReference>
<dbReference type="EMBL" id="AMQM01007243">
    <property type="status" value="NOT_ANNOTATED_CDS"/>
    <property type="molecule type" value="Genomic_DNA"/>
</dbReference>
<organism evidence="3 4">
    <name type="scientific">Helobdella robusta</name>
    <name type="common">Californian leech</name>
    <dbReference type="NCBI Taxonomy" id="6412"/>
    <lineage>
        <taxon>Eukaryota</taxon>
        <taxon>Metazoa</taxon>
        <taxon>Spiralia</taxon>
        <taxon>Lophotrochozoa</taxon>
        <taxon>Annelida</taxon>
        <taxon>Clitellata</taxon>
        <taxon>Hirudinea</taxon>
        <taxon>Rhynchobdellida</taxon>
        <taxon>Glossiphoniidae</taxon>
        <taxon>Helobdella</taxon>
    </lineage>
</organism>
<keyword evidence="4" id="KW-1185">Reference proteome</keyword>
<dbReference type="Proteomes" id="UP000015101">
    <property type="component" value="Unassembled WGS sequence"/>
</dbReference>
<evidence type="ECO:0000313" key="3">
    <source>
        <dbReference type="EnsemblMetazoa" id="HelroP180529"/>
    </source>
</evidence>
<name>T1FG09_HELRO</name>
<reference evidence="3" key="3">
    <citation type="submission" date="2015-06" db="UniProtKB">
        <authorList>
            <consortium name="EnsemblMetazoa"/>
        </authorList>
    </citation>
    <scope>IDENTIFICATION</scope>
</reference>
<reference evidence="2 4" key="2">
    <citation type="journal article" date="2013" name="Nature">
        <title>Insights into bilaterian evolution from three spiralian genomes.</title>
        <authorList>
            <person name="Simakov O."/>
            <person name="Marletaz F."/>
            <person name="Cho S.J."/>
            <person name="Edsinger-Gonzales E."/>
            <person name="Havlak P."/>
            <person name="Hellsten U."/>
            <person name="Kuo D.H."/>
            <person name="Larsson T."/>
            <person name="Lv J."/>
            <person name="Arendt D."/>
            <person name="Savage R."/>
            <person name="Osoegawa K."/>
            <person name="de Jong P."/>
            <person name="Grimwood J."/>
            <person name="Chapman J.A."/>
            <person name="Shapiro H."/>
            <person name="Aerts A."/>
            <person name="Otillar R.P."/>
            <person name="Terry A.Y."/>
            <person name="Boore J.L."/>
            <person name="Grigoriev I.V."/>
            <person name="Lindberg D.R."/>
            <person name="Seaver E.C."/>
            <person name="Weisblat D.A."/>
            <person name="Putnam N.H."/>
            <person name="Rokhsar D.S."/>
        </authorList>
    </citation>
    <scope>NUCLEOTIDE SEQUENCE</scope>
</reference>
<proteinExistence type="predicted"/>
<sequence length="336" mass="37764">MVEFDEFGNELEPQVLSKEENDFLQDECVTSLKQKLLDIKESKKIKPNNHPMNLKLVRSKLAPIVHIQNMKMEHLKRQINENNSLVEMIRRTVKKQNSFEVDEDGWYLQDNADELIEDLQDLKDEGVLNPKLSGNVLKIRIRMPKVRLRVVSIHSHSIKADLTNEIGRNIFLLRSQRSPKNRHSSRTSSNSSIATLVGSPKSKTSSVLMSHRKVTTTDAPKTSSILLSNGEVTNTGAVPRSNSSSVFITDRKIASTLTDTVPKSNTTSVSITDRKVTNTSRTALKTSSVLLTDRRETTAFTVDAEMDVHDRDSDTDLESASQVSGPVIMNNYYKSQ</sequence>
<dbReference type="EMBL" id="KB097587">
    <property type="protein sequence ID" value="ESN93876.1"/>
    <property type="molecule type" value="Genomic_DNA"/>
</dbReference>
<reference evidence="4" key="1">
    <citation type="submission" date="2012-12" db="EMBL/GenBank/DDBJ databases">
        <authorList>
            <person name="Hellsten U."/>
            <person name="Grimwood J."/>
            <person name="Chapman J.A."/>
            <person name="Shapiro H."/>
            <person name="Aerts A."/>
            <person name="Otillar R.P."/>
            <person name="Terry A.Y."/>
            <person name="Boore J.L."/>
            <person name="Simakov O."/>
            <person name="Marletaz F."/>
            <person name="Cho S.-J."/>
            <person name="Edsinger-Gonzales E."/>
            <person name="Havlak P."/>
            <person name="Kuo D.-H."/>
            <person name="Larsson T."/>
            <person name="Lv J."/>
            <person name="Arendt D."/>
            <person name="Savage R."/>
            <person name="Osoegawa K."/>
            <person name="de Jong P."/>
            <person name="Lindberg D.R."/>
            <person name="Seaver E.C."/>
            <person name="Weisblat D.A."/>
            <person name="Putnam N.H."/>
            <person name="Grigoriev I.V."/>
            <person name="Rokhsar D.S."/>
        </authorList>
    </citation>
    <scope>NUCLEOTIDE SEQUENCE</scope>
</reference>
<evidence type="ECO:0000313" key="4">
    <source>
        <dbReference type="Proteomes" id="UP000015101"/>
    </source>
</evidence>
<dbReference type="InParanoid" id="T1FG09"/>
<accession>T1FG09</accession>
<dbReference type="KEGG" id="hro:HELRODRAFT_180529"/>
<dbReference type="CTD" id="20207758"/>
<dbReference type="HOGENOM" id="CLU_827117_0_0_1"/>
<protein>
    <submittedName>
        <fullName evidence="2 3">Uncharacterized protein</fullName>
    </submittedName>
</protein>
<feature type="region of interest" description="Disordered" evidence="1">
    <location>
        <begin position="177"/>
        <end position="215"/>
    </location>
</feature>
<evidence type="ECO:0000256" key="1">
    <source>
        <dbReference type="SAM" id="MobiDB-lite"/>
    </source>
</evidence>
<evidence type="ECO:0000313" key="2">
    <source>
        <dbReference type="EMBL" id="ESN93876.1"/>
    </source>
</evidence>
<dbReference type="GeneID" id="20207758"/>